<accession>A0A7T4UPU9</accession>
<dbReference type="GO" id="GO:0016787">
    <property type="term" value="F:hydrolase activity"/>
    <property type="evidence" value="ECO:0007669"/>
    <property type="project" value="UniProtKB-KW"/>
</dbReference>
<dbReference type="InterPro" id="IPR029058">
    <property type="entry name" value="AB_hydrolase_fold"/>
</dbReference>
<sequence>MAKAAVSKSEVSEASALQGSVPKVNETPPWWLTLPDDFYCQSDGTELDAEYPFKVYGSAFLDVMLRTSLASMLSASMLPRMLSGRHVEEEKAHLEFYAELAELRDAERVFVEPPDNVDVVGHSPKRREFSPGGGIPSLYLSFRSPFEPLNPEVADDYLSHRRNRTARALYWTHPSGPRPTLIFVHGVVEHWYALNARYFSLRQFYDRGYDVLMVTLPFHGQRGDRRSPFSGYGLFASGFAHLNESMLHAISDLRVWMNYLYARGAPSVGISGLSLGGYLSALLAVVEPRLAFCIPNSPLVAPVDTMRAWQPTRRIMEISARRIGADPLALRRGMAVHSPLSYQPQLDPDRVMIIGGAGDRFTPPRYVRLLHAHWPQSHLHWFPGNHMFHIGQADYLRLMQEFMDRCCQ</sequence>
<evidence type="ECO:0000313" key="1">
    <source>
        <dbReference type="EMBL" id="QQD18063.1"/>
    </source>
</evidence>
<gene>
    <name evidence="1" type="ORF">I6N98_17255</name>
</gene>
<organism evidence="1 2">
    <name type="scientific">Spongiibacter nanhainus</name>
    <dbReference type="NCBI Taxonomy" id="2794344"/>
    <lineage>
        <taxon>Bacteria</taxon>
        <taxon>Pseudomonadati</taxon>
        <taxon>Pseudomonadota</taxon>
        <taxon>Gammaproteobacteria</taxon>
        <taxon>Cellvibrionales</taxon>
        <taxon>Spongiibacteraceae</taxon>
        <taxon>Spongiibacter</taxon>
    </lineage>
</organism>
<dbReference type="EMBL" id="CP066167">
    <property type="protein sequence ID" value="QQD18063.1"/>
    <property type="molecule type" value="Genomic_DNA"/>
</dbReference>
<dbReference type="Proteomes" id="UP000596063">
    <property type="component" value="Chromosome"/>
</dbReference>
<name>A0A7T4UPU9_9GAMM</name>
<proteinExistence type="predicted"/>
<protein>
    <submittedName>
        <fullName evidence="1">Alpha/beta hydrolase</fullName>
    </submittedName>
</protein>
<evidence type="ECO:0000313" key="2">
    <source>
        <dbReference type="Proteomes" id="UP000596063"/>
    </source>
</evidence>
<dbReference type="AlphaFoldDB" id="A0A7T4UPU9"/>
<dbReference type="Gene3D" id="3.40.50.1820">
    <property type="entry name" value="alpha/beta hydrolase"/>
    <property type="match status" value="1"/>
</dbReference>
<keyword evidence="1" id="KW-0378">Hydrolase</keyword>
<dbReference type="KEGG" id="snan:I6N98_17255"/>
<dbReference type="SUPFAM" id="SSF53474">
    <property type="entry name" value="alpha/beta-Hydrolases"/>
    <property type="match status" value="1"/>
</dbReference>
<dbReference type="PANTHER" id="PTHR13617:SF14">
    <property type="entry name" value="PROTEIN ABHD18"/>
    <property type="match status" value="1"/>
</dbReference>
<reference evidence="1 2" key="1">
    <citation type="submission" date="2020-12" db="EMBL/GenBank/DDBJ databases">
        <authorList>
            <person name="Shan Y."/>
        </authorList>
    </citation>
    <scope>NUCLEOTIDE SEQUENCE [LARGE SCALE GENOMIC DNA]</scope>
    <source>
        <strain evidence="2">csc3.9</strain>
    </source>
</reference>
<keyword evidence="2" id="KW-1185">Reference proteome</keyword>
<dbReference type="PANTHER" id="PTHR13617">
    <property type="entry name" value="PROTEIN ABHD18"/>
    <property type="match status" value="1"/>
</dbReference>